<keyword evidence="6" id="KW-0235">DNA replication</keyword>
<name>A0A8H5BWI1_9AGAR</name>
<dbReference type="InterPro" id="IPR007185">
    <property type="entry name" value="DNA_pol_a/d/e_bsu"/>
</dbReference>
<dbReference type="OrthoDB" id="3763at2759"/>
<feature type="region of interest" description="Disordered" evidence="10">
    <location>
        <begin position="503"/>
        <end position="536"/>
    </location>
</feature>
<feature type="domain" description="DNA polymerase alpha/delta/epsilon subunit B" evidence="11">
    <location>
        <begin position="373"/>
        <end position="446"/>
    </location>
</feature>
<comment type="caution">
    <text evidence="13">The sequence shown here is derived from an EMBL/GenBank/DDBJ whole genome shotgun (WGS) entry which is preliminary data.</text>
</comment>
<dbReference type="PANTHER" id="PTHR10416:SF0">
    <property type="entry name" value="DNA POLYMERASE DELTA SUBUNIT 2"/>
    <property type="match status" value="1"/>
</dbReference>
<accession>A0A8H5BWI1</accession>
<dbReference type="GO" id="GO:0006273">
    <property type="term" value="P:lagging strand elongation"/>
    <property type="evidence" value="ECO:0007669"/>
    <property type="project" value="UniProtKB-ARBA"/>
</dbReference>
<evidence type="ECO:0000256" key="4">
    <source>
        <dbReference type="ARBA" id="ARBA00022679"/>
    </source>
</evidence>
<evidence type="ECO:0000256" key="10">
    <source>
        <dbReference type="SAM" id="MobiDB-lite"/>
    </source>
</evidence>
<sequence length="536" mass="59146">MSAYASNPVPTDTPSRISTTILPPDSQTPNFLIGVHQKSYKHQYSNIYYIRLHHLRPIVKEHAKEKWSDIEGNPQLVSRVLDVDKGKICYVIGTVYMEMPLKPNVMEDIARDASIPPPPPPAKFYSPEDTVTLEDESGRIRLVGHRAKEAKLVTGIIVGVLGLETPNGDFEVIDICYPEVAPQPVLEPTNEDTMDVDDSAKSPDEWIAAISGLSVGSVSPSDAEMEMLVEYLTGETGNVEGQLSTSCISRLIIAGDSLVPVIPVVTETALSFDERKARRYGYDATNFSPHPILSLSAILTDLATSMPIHILPGETDPSGTIMPQQPFPRAMFGDAARFQSFICETNPTYLSISTEPEPEASSSKSSRPPIKRKLLVNSGQPLNDMFKYLSSPPHTRLGVLESTLRWRHMAPTAPDTLWCHPYLEEDPFLIQETPDIYIVGGQKKFGTKLVVDQREKSKAQNSRTRCRIVMVPNFAETGILVLINLRTLDVKCIRFAVKGMTTGGHVKDKPPTNAPSPTPGEPQPTAPKQSMDYDFI</sequence>
<evidence type="ECO:0000256" key="1">
    <source>
        <dbReference type="ARBA" id="ARBA00004123"/>
    </source>
</evidence>
<keyword evidence="8" id="KW-0539">Nucleus</keyword>
<proteinExistence type="inferred from homology"/>
<evidence type="ECO:0000313" key="14">
    <source>
        <dbReference type="Proteomes" id="UP000567179"/>
    </source>
</evidence>
<keyword evidence="4" id="KW-0808">Transferase</keyword>
<dbReference type="Gene3D" id="3.60.21.50">
    <property type="match status" value="1"/>
</dbReference>
<feature type="compositionally biased region" description="Pro residues" evidence="10">
    <location>
        <begin position="512"/>
        <end position="525"/>
    </location>
</feature>
<feature type="domain" description="DNA polymerase delta subunit OB-fold" evidence="12">
    <location>
        <begin position="43"/>
        <end position="175"/>
    </location>
</feature>
<dbReference type="FunFam" id="2.40.50.430:FF:000002">
    <property type="entry name" value="DNA polymerase delta subunit"/>
    <property type="match status" value="1"/>
</dbReference>
<feature type="compositionally biased region" description="Low complexity" evidence="10">
    <location>
        <begin position="352"/>
        <end position="368"/>
    </location>
</feature>
<keyword evidence="7" id="KW-0239">DNA-directed DNA polymerase</keyword>
<organism evidence="13 14">
    <name type="scientific">Psilocybe cf. subviscida</name>
    <dbReference type="NCBI Taxonomy" id="2480587"/>
    <lineage>
        <taxon>Eukaryota</taxon>
        <taxon>Fungi</taxon>
        <taxon>Dikarya</taxon>
        <taxon>Basidiomycota</taxon>
        <taxon>Agaricomycotina</taxon>
        <taxon>Agaricomycetes</taxon>
        <taxon>Agaricomycetidae</taxon>
        <taxon>Agaricales</taxon>
        <taxon>Agaricineae</taxon>
        <taxon>Strophariaceae</taxon>
        <taxon>Psilocybe</taxon>
    </lineage>
</organism>
<evidence type="ECO:0000256" key="6">
    <source>
        <dbReference type="ARBA" id="ARBA00022705"/>
    </source>
</evidence>
<dbReference type="EMBL" id="JAACJJ010000001">
    <property type="protein sequence ID" value="KAF5330857.1"/>
    <property type="molecule type" value="Genomic_DNA"/>
</dbReference>
<evidence type="ECO:0000259" key="11">
    <source>
        <dbReference type="Pfam" id="PF04042"/>
    </source>
</evidence>
<dbReference type="EC" id="2.7.7.7" evidence="3"/>
<dbReference type="GO" id="GO:0003677">
    <property type="term" value="F:DNA binding"/>
    <property type="evidence" value="ECO:0007669"/>
    <property type="project" value="InterPro"/>
</dbReference>
<dbReference type="GO" id="GO:0003887">
    <property type="term" value="F:DNA-directed DNA polymerase activity"/>
    <property type="evidence" value="ECO:0007669"/>
    <property type="project" value="UniProtKB-KW"/>
</dbReference>
<evidence type="ECO:0000256" key="7">
    <source>
        <dbReference type="ARBA" id="ARBA00022932"/>
    </source>
</evidence>
<dbReference type="AlphaFoldDB" id="A0A8H5BWI1"/>
<dbReference type="InterPro" id="IPR040663">
    <property type="entry name" value="DNA_pol_D_N"/>
</dbReference>
<evidence type="ECO:0000256" key="9">
    <source>
        <dbReference type="ARBA" id="ARBA00049244"/>
    </source>
</evidence>
<dbReference type="GO" id="GO:0043625">
    <property type="term" value="C:delta DNA polymerase complex"/>
    <property type="evidence" value="ECO:0007669"/>
    <property type="project" value="TreeGrafter"/>
</dbReference>
<evidence type="ECO:0000256" key="2">
    <source>
        <dbReference type="ARBA" id="ARBA00006035"/>
    </source>
</evidence>
<gene>
    <name evidence="13" type="ORF">D9619_005618</name>
</gene>
<feature type="region of interest" description="Disordered" evidence="10">
    <location>
        <begin position="1"/>
        <end position="23"/>
    </location>
</feature>
<evidence type="ECO:0000313" key="13">
    <source>
        <dbReference type="EMBL" id="KAF5330857.1"/>
    </source>
</evidence>
<dbReference type="InterPro" id="IPR024826">
    <property type="entry name" value="DNA_pol_delta/II_ssu"/>
</dbReference>
<evidence type="ECO:0000259" key="12">
    <source>
        <dbReference type="Pfam" id="PF18018"/>
    </source>
</evidence>
<keyword evidence="14" id="KW-1185">Reference proteome</keyword>
<keyword evidence="5" id="KW-0548">Nucleotidyltransferase</keyword>
<evidence type="ECO:0000256" key="5">
    <source>
        <dbReference type="ARBA" id="ARBA00022695"/>
    </source>
</evidence>
<feature type="region of interest" description="Disordered" evidence="10">
    <location>
        <begin position="352"/>
        <end position="371"/>
    </location>
</feature>
<comment type="catalytic activity">
    <reaction evidence="9">
        <text>DNA(n) + a 2'-deoxyribonucleoside 5'-triphosphate = DNA(n+1) + diphosphate</text>
        <dbReference type="Rhea" id="RHEA:22508"/>
        <dbReference type="Rhea" id="RHEA-COMP:17339"/>
        <dbReference type="Rhea" id="RHEA-COMP:17340"/>
        <dbReference type="ChEBI" id="CHEBI:33019"/>
        <dbReference type="ChEBI" id="CHEBI:61560"/>
        <dbReference type="ChEBI" id="CHEBI:173112"/>
        <dbReference type="EC" id="2.7.7.7"/>
    </reaction>
</comment>
<dbReference type="Proteomes" id="UP000567179">
    <property type="component" value="Unassembled WGS sequence"/>
</dbReference>
<dbReference type="Pfam" id="PF04042">
    <property type="entry name" value="DNA_pol_E_B"/>
    <property type="match status" value="2"/>
</dbReference>
<evidence type="ECO:0000256" key="3">
    <source>
        <dbReference type="ARBA" id="ARBA00012417"/>
    </source>
</evidence>
<dbReference type="Pfam" id="PF18018">
    <property type="entry name" value="DNA_pol_D_N"/>
    <property type="match status" value="1"/>
</dbReference>
<reference evidence="13 14" key="1">
    <citation type="journal article" date="2020" name="ISME J.">
        <title>Uncovering the hidden diversity of litter-decomposition mechanisms in mushroom-forming fungi.</title>
        <authorList>
            <person name="Floudas D."/>
            <person name="Bentzer J."/>
            <person name="Ahren D."/>
            <person name="Johansson T."/>
            <person name="Persson P."/>
            <person name="Tunlid A."/>
        </authorList>
    </citation>
    <scope>NUCLEOTIDE SEQUENCE [LARGE SCALE GENOMIC DNA]</scope>
    <source>
        <strain evidence="13 14">CBS 101986</strain>
    </source>
</reference>
<dbReference type="GO" id="GO:0006281">
    <property type="term" value="P:DNA repair"/>
    <property type="evidence" value="ECO:0007669"/>
    <property type="project" value="UniProtKB-ARBA"/>
</dbReference>
<evidence type="ECO:0000256" key="8">
    <source>
        <dbReference type="ARBA" id="ARBA00023242"/>
    </source>
</evidence>
<comment type="subcellular location">
    <subcellularLocation>
        <location evidence="1">Nucleus</location>
    </subcellularLocation>
</comment>
<comment type="similarity">
    <text evidence="2">Belongs to the DNA polymerase delta/II small subunit family.</text>
</comment>
<dbReference type="PANTHER" id="PTHR10416">
    <property type="entry name" value="DNA POLYMERASE DELTA SUBUNIT 2"/>
    <property type="match status" value="1"/>
</dbReference>
<feature type="domain" description="DNA polymerase alpha/delta/epsilon subunit B" evidence="11">
    <location>
        <begin position="207"/>
        <end position="353"/>
    </location>
</feature>
<dbReference type="Gene3D" id="2.40.50.430">
    <property type="match status" value="1"/>
</dbReference>
<protein>
    <recommendedName>
        <fullName evidence="3">DNA-directed DNA polymerase</fullName>
        <ecNumber evidence="3">2.7.7.7</ecNumber>
    </recommendedName>
</protein>